<organism evidence="1 2">
    <name type="scientific">Periplaneta americana</name>
    <name type="common">American cockroach</name>
    <name type="synonym">Blatta americana</name>
    <dbReference type="NCBI Taxonomy" id="6978"/>
    <lineage>
        <taxon>Eukaryota</taxon>
        <taxon>Metazoa</taxon>
        <taxon>Ecdysozoa</taxon>
        <taxon>Arthropoda</taxon>
        <taxon>Hexapoda</taxon>
        <taxon>Insecta</taxon>
        <taxon>Pterygota</taxon>
        <taxon>Neoptera</taxon>
        <taxon>Polyneoptera</taxon>
        <taxon>Dictyoptera</taxon>
        <taxon>Blattodea</taxon>
        <taxon>Blattoidea</taxon>
        <taxon>Blattidae</taxon>
        <taxon>Blattinae</taxon>
        <taxon>Periplaneta</taxon>
    </lineage>
</organism>
<reference evidence="1 2" key="1">
    <citation type="journal article" date="2022" name="Allergy">
        <title>Genome assembly and annotation of Periplaneta americana reveal a comprehensive cockroach allergen profile.</title>
        <authorList>
            <person name="Wang L."/>
            <person name="Xiong Q."/>
            <person name="Saelim N."/>
            <person name="Wang L."/>
            <person name="Nong W."/>
            <person name="Wan A.T."/>
            <person name="Shi M."/>
            <person name="Liu X."/>
            <person name="Cao Q."/>
            <person name="Hui J.H.L."/>
            <person name="Sookrung N."/>
            <person name="Leung T.F."/>
            <person name="Tungtrongchitr A."/>
            <person name="Tsui S.K.W."/>
        </authorList>
    </citation>
    <scope>NUCLEOTIDE SEQUENCE [LARGE SCALE GENOMIC DNA]</scope>
    <source>
        <strain evidence="1">PWHHKU_190912</strain>
    </source>
</reference>
<proteinExistence type="predicted"/>
<keyword evidence="2" id="KW-1185">Reference proteome</keyword>
<evidence type="ECO:0000313" key="1">
    <source>
        <dbReference type="EMBL" id="KAJ4431052.1"/>
    </source>
</evidence>
<accession>A0ABQ8SAH6</accession>
<comment type="caution">
    <text evidence="1">The sequence shown here is derived from an EMBL/GenBank/DDBJ whole genome shotgun (WGS) entry which is preliminary data.</text>
</comment>
<name>A0ABQ8SAH6_PERAM</name>
<sequence>MCTVTSHSNKKCIKFDIGRLKDSSIADNYIRAIENNTGMQTMEDMNIEQKWNFTKQTIHNTVTEVISTVQNKSRNQWFDNECQETIDERNVLRLKITQKRTRAAEEEYKVARRIAKNTCRKKKKEFEESILYELDDNVRIMVQQ</sequence>
<dbReference type="EMBL" id="JAJSOF020000031">
    <property type="protein sequence ID" value="KAJ4431052.1"/>
    <property type="molecule type" value="Genomic_DNA"/>
</dbReference>
<evidence type="ECO:0000313" key="2">
    <source>
        <dbReference type="Proteomes" id="UP001148838"/>
    </source>
</evidence>
<dbReference type="Proteomes" id="UP001148838">
    <property type="component" value="Unassembled WGS sequence"/>
</dbReference>
<protein>
    <submittedName>
        <fullName evidence="1">Uncharacterized protein</fullName>
    </submittedName>
</protein>
<gene>
    <name evidence="1" type="ORF">ANN_19645</name>
</gene>